<dbReference type="InterPro" id="IPR036259">
    <property type="entry name" value="MFS_trans_sf"/>
</dbReference>
<dbReference type="HOGENOM" id="CLU_813164_0_0_0"/>
<dbReference type="RefSeq" id="WP_012820150.1">
    <property type="nucleotide sequence ID" value="NC_013410.1"/>
</dbReference>
<feature type="transmembrane region" description="Helical" evidence="3">
    <location>
        <begin position="232"/>
        <end position="252"/>
    </location>
</feature>
<reference evidence="6" key="2">
    <citation type="submission" date="2010-08" db="EMBL/GenBank/DDBJ databases">
        <title>Complete sequence of Fibrobacter succinogenes subsp. succinogenes S85.</title>
        <authorList>
            <person name="Durkin A.S."/>
            <person name="Nelson K.E."/>
            <person name="Morrison M."/>
            <person name="Forsberg C.W."/>
            <person name="Wilson D.B."/>
            <person name="Russell J.B."/>
            <person name="Cann I.K.O."/>
            <person name="Mackie R.I."/>
            <person name="White B.A."/>
        </authorList>
    </citation>
    <scope>NUCLEOTIDE SEQUENCE [LARGE SCALE GENOMIC DNA]</scope>
    <source>
        <strain evidence="6">ATCC 19169 / S85</strain>
    </source>
</reference>
<keyword evidence="7" id="KW-1185">Reference proteome</keyword>
<dbReference type="AlphaFoldDB" id="C9RKJ2"/>
<organism evidence="5 6">
    <name type="scientific">Fibrobacter succinogenes (strain ATCC 19169 / S85)</name>
    <dbReference type="NCBI Taxonomy" id="59374"/>
    <lineage>
        <taxon>Bacteria</taxon>
        <taxon>Pseudomonadati</taxon>
        <taxon>Fibrobacterota</taxon>
        <taxon>Fibrobacteria</taxon>
        <taxon>Fibrobacterales</taxon>
        <taxon>Fibrobacteraceae</taxon>
        <taxon>Fibrobacter</taxon>
    </lineage>
</organism>
<dbReference type="KEGG" id="fsu:Fisuc_0308"/>
<reference evidence="5" key="3">
    <citation type="submission" date="2010-08" db="EMBL/GenBank/DDBJ databases">
        <authorList>
            <person name="Durkin A.S."/>
            <person name="Nelson K.E."/>
            <person name="Morrison M."/>
            <person name="Forsberg C.W."/>
            <person name="Wilson D.B."/>
            <person name="Russell J.B."/>
            <person name="Cann I.K.O."/>
            <person name="Mackie R.I."/>
            <person name="White B.A."/>
        </authorList>
    </citation>
    <scope>NUCLEOTIDE SEQUENCE</scope>
    <source>
        <strain evidence="5">S85</strain>
    </source>
</reference>
<dbReference type="Proteomes" id="UP000001497">
    <property type="component" value="Chromosome"/>
</dbReference>
<evidence type="ECO:0000313" key="4">
    <source>
        <dbReference type="EMBL" id="ACX73920.1"/>
    </source>
</evidence>
<evidence type="ECO:0000313" key="7">
    <source>
        <dbReference type="Proteomes" id="UP000001497"/>
    </source>
</evidence>
<reference evidence="4 7" key="1">
    <citation type="submission" date="2009-10" db="EMBL/GenBank/DDBJ databases">
        <title>Complete sequence of Fibrobacter succinogenes subsp. succinogenes S85.</title>
        <authorList>
            <consortium name="US DOE Joint Genome Institute"/>
            <person name="Lucas S."/>
            <person name="Copeland A."/>
            <person name="Lapidus A."/>
            <person name="Glavina del Rio T."/>
            <person name="Tice H."/>
            <person name="Bruce D."/>
            <person name="Goodwin L."/>
            <person name="Pitluck S."/>
            <person name="Chertkov O."/>
            <person name="Detter J.C."/>
            <person name="Han C."/>
            <person name="Tapia R."/>
            <person name="Larimer F."/>
            <person name="Land M."/>
            <person name="Hauser L."/>
            <person name="Kyrpides N."/>
            <person name="Mikhailova N."/>
            <person name="Weimer P.J."/>
            <person name="Stevenson D.M."/>
            <person name="Boyum J."/>
            <person name="Brumm P.I."/>
            <person name="Mead D."/>
        </authorList>
    </citation>
    <scope>NUCLEOTIDE SEQUENCE [LARGE SCALE GENOMIC DNA]</scope>
    <source>
        <strain evidence="7">ATCC 19169 / S85</strain>
        <strain evidence="4">S85</strain>
    </source>
</reference>
<feature type="coiled-coil region" evidence="1">
    <location>
        <begin position="27"/>
        <end position="61"/>
    </location>
</feature>
<evidence type="ECO:0000256" key="3">
    <source>
        <dbReference type="SAM" id="Phobius"/>
    </source>
</evidence>
<accession>C9RKJ2</accession>
<keyword evidence="3" id="KW-1133">Transmembrane helix</keyword>
<feature type="transmembrane region" description="Helical" evidence="3">
    <location>
        <begin position="319"/>
        <end position="339"/>
    </location>
</feature>
<keyword evidence="3" id="KW-0472">Membrane</keyword>
<proteinExistence type="predicted"/>
<dbReference type="Proteomes" id="UP000000517">
    <property type="component" value="Chromosome"/>
</dbReference>
<name>C9RKJ2_FIBSS</name>
<dbReference type="KEGG" id="fsc:FSU_0721"/>
<sequence>MALFCRKCGEEIGPIDCQIHNSLCHNCYREQKKAEEHRERLEELREEEVEYQRQAARDAEEARRIAGLTTFTCCHCQGTFNEERGYSAVESPIGKPVCNKCFELLKKCIDCNQYFWKNDPRSTPIRLIEKEYYRTKTFFDEPVIYVKDRNDYVCDNCASTAKYESFFEEQKKLKQEYDTQERIRREKEAAERAERERKEAEAAEQARIKAEREKEAYEAERREREEEEHQKAVLFNVIFGIIFTLLSAYVCYSLMSNVGLILGIILGIGVTTIRLIQLSQNFGDFLVRVAVCIVGSAVVCWLFGLFYGFACWLFGFTDISGTTLSIIWLILTLVSVFLLNS</sequence>
<evidence type="ECO:0000256" key="1">
    <source>
        <dbReference type="SAM" id="Coils"/>
    </source>
</evidence>
<dbReference type="EMBL" id="CP001792">
    <property type="protein sequence ID" value="ACX73920.1"/>
    <property type="molecule type" value="Genomic_DNA"/>
</dbReference>
<dbReference type="SUPFAM" id="SSF103473">
    <property type="entry name" value="MFS general substrate transporter"/>
    <property type="match status" value="1"/>
</dbReference>
<evidence type="ECO:0000313" key="5">
    <source>
        <dbReference type="EMBL" id="ADL25897.1"/>
    </source>
</evidence>
<keyword evidence="1" id="KW-0175">Coiled coil</keyword>
<dbReference type="STRING" id="59374.FSU_0721"/>
<evidence type="ECO:0000313" key="6">
    <source>
        <dbReference type="Proteomes" id="UP000000517"/>
    </source>
</evidence>
<feature type="transmembrane region" description="Helical" evidence="3">
    <location>
        <begin position="285"/>
        <end position="307"/>
    </location>
</feature>
<feature type="transmembrane region" description="Helical" evidence="3">
    <location>
        <begin position="258"/>
        <end position="276"/>
    </location>
</feature>
<feature type="region of interest" description="Disordered" evidence="2">
    <location>
        <begin position="184"/>
        <end position="210"/>
    </location>
</feature>
<dbReference type="EMBL" id="CP002158">
    <property type="protein sequence ID" value="ADL25897.1"/>
    <property type="molecule type" value="Genomic_DNA"/>
</dbReference>
<protein>
    <submittedName>
        <fullName evidence="5">Uncharacterized protein</fullName>
    </submittedName>
</protein>
<evidence type="ECO:0000256" key="2">
    <source>
        <dbReference type="SAM" id="MobiDB-lite"/>
    </source>
</evidence>
<keyword evidence="3" id="KW-0812">Transmembrane</keyword>
<gene>
    <name evidence="4" type="ordered locus">Fisuc_0308</name>
    <name evidence="5" type="ordered locus">FSU_0721</name>
</gene>